<dbReference type="OrthoDB" id="430354at2759"/>
<keyword evidence="3" id="KW-0328">Glycosyltransferase</keyword>
<dbReference type="Gene3D" id="3.90.550.10">
    <property type="entry name" value="Spore Coat Polysaccharide Biosynthesis Protein SpsA, Chain A"/>
    <property type="match status" value="1"/>
</dbReference>
<reference evidence="12" key="1">
    <citation type="journal article" date="2020" name="Fungal Divers.">
        <title>Resolving the Mortierellaceae phylogeny through synthesis of multi-gene phylogenetics and phylogenomics.</title>
        <authorList>
            <person name="Vandepol N."/>
            <person name="Liber J."/>
            <person name="Desiro A."/>
            <person name="Na H."/>
            <person name="Kennedy M."/>
            <person name="Barry K."/>
            <person name="Grigoriev I.V."/>
            <person name="Miller A.N."/>
            <person name="O'Donnell K."/>
            <person name="Stajich J.E."/>
            <person name="Bonito G."/>
        </authorList>
    </citation>
    <scope>NUCLEOTIDE SEQUENCE</scope>
    <source>
        <strain evidence="12">NRRL 6426</strain>
    </source>
</reference>
<evidence type="ECO:0000256" key="1">
    <source>
        <dbReference type="ARBA" id="ARBA00004606"/>
    </source>
</evidence>
<dbReference type="EMBL" id="JAAAUQ010000095">
    <property type="protein sequence ID" value="KAF9154829.1"/>
    <property type="molecule type" value="Genomic_DNA"/>
</dbReference>
<keyword evidence="13" id="KW-1185">Reference proteome</keyword>
<keyword evidence="11" id="KW-0732">Signal</keyword>
<dbReference type="InterPro" id="IPR022751">
    <property type="entry name" value="Alpha_mannosyltransferase"/>
</dbReference>
<keyword evidence="8" id="KW-0472">Membrane</keyword>
<comment type="similarity">
    <text evidence="2">Belongs to the MNN1/MNT family.</text>
</comment>
<dbReference type="AlphaFoldDB" id="A0A9P5VEE5"/>
<dbReference type="PANTHER" id="PTHR31392">
    <property type="entry name" value="ALPHA-1,3-MANNOSYLTRANSFERASE MNN1-RELATED"/>
    <property type="match status" value="1"/>
</dbReference>
<proteinExistence type="inferred from homology"/>
<dbReference type="GO" id="GO:0000033">
    <property type="term" value="F:alpha-1,3-mannosyltransferase activity"/>
    <property type="evidence" value="ECO:0007669"/>
    <property type="project" value="TreeGrafter"/>
</dbReference>
<dbReference type="PANTHER" id="PTHR31392:SF1">
    <property type="entry name" value="ALPHA-1,3-MANNOSYLTRANSFERASE MNN1-RELATED"/>
    <property type="match status" value="1"/>
</dbReference>
<keyword evidence="9" id="KW-0325">Glycoprotein</keyword>
<dbReference type="SUPFAM" id="SSF53448">
    <property type="entry name" value="Nucleotide-diphospho-sugar transferases"/>
    <property type="match status" value="1"/>
</dbReference>
<evidence type="ECO:0000256" key="10">
    <source>
        <dbReference type="SAM" id="MobiDB-lite"/>
    </source>
</evidence>
<evidence type="ECO:0000256" key="5">
    <source>
        <dbReference type="ARBA" id="ARBA00022692"/>
    </source>
</evidence>
<dbReference type="GO" id="GO:0005794">
    <property type="term" value="C:Golgi apparatus"/>
    <property type="evidence" value="ECO:0007669"/>
    <property type="project" value="TreeGrafter"/>
</dbReference>
<protein>
    <recommendedName>
        <fullName evidence="14">Alpha-1,3-mannosyltransferase</fullName>
    </recommendedName>
</protein>
<evidence type="ECO:0000256" key="9">
    <source>
        <dbReference type="ARBA" id="ARBA00023180"/>
    </source>
</evidence>
<keyword evidence="5" id="KW-0812">Transmembrane</keyword>
<evidence type="ECO:0000313" key="12">
    <source>
        <dbReference type="EMBL" id="KAF9154829.1"/>
    </source>
</evidence>
<dbReference type="InterPro" id="IPR029044">
    <property type="entry name" value="Nucleotide-diphossugar_trans"/>
</dbReference>
<evidence type="ECO:0000256" key="3">
    <source>
        <dbReference type="ARBA" id="ARBA00022676"/>
    </source>
</evidence>
<organism evidence="12 13">
    <name type="scientific">Linnemannia schmuckeri</name>
    <dbReference type="NCBI Taxonomy" id="64567"/>
    <lineage>
        <taxon>Eukaryota</taxon>
        <taxon>Fungi</taxon>
        <taxon>Fungi incertae sedis</taxon>
        <taxon>Mucoromycota</taxon>
        <taxon>Mortierellomycotina</taxon>
        <taxon>Mortierellomycetes</taxon>
        <taxon>Mortierellales</taxon>
        <taxon>Mortierellaceae</taxon>
        <taxon>Linnemannia</taxon>
    </lineage>
</organism>
<evidence type="ECO:0000256" key="7">
    <source>
        <dbReference type="ARBA" id="ARBA00022989"/>
    </source>
</evidence>
<dbReference type="GO" id="GO:0006493">
    <property type="term" value="P:protein O-linked glycosylation"/>
    <property type="evidence" value="ECO:0007669"/>
    <property type="project" value="TreeGrafter"/>
</dbReference>
<feature type="signal peptide" evidence="11">
    <location>
        <begin position="1"/>
        <end position="28"/>
    </location>
</feature>
<feature type="region of interest" description="Disordered" evidence="10">
    <location>
        <begin position="48"/>
        <end position="78"/>
    </location>
</feature>
<sequence length="596" mass="68925">MISLPRTPLVKLMLAVFVVLSITAYTLSGRPSFDKDYWSFRQQQEAERDYKSRQQHQQEQYQQEQEHPRFPAEGSKERVPLNTFKVPESLHLTHDIAIPHSIPLWTKADTDMLETSMGYTLKTEMLRQEYRKNEDLTNHPERLNFAELSRAERIYKALWNHVYPIYQSLKGSDKGREGQLIELAKTRPEVDFFLSLERRLYPWLHYGRRTSFSLHGTYKGRGLIFCAGNHQFEFVVTAIQAIRNRLKSKLPIQVFHMGEGDLSKPRQKYLKDMAAGIEVIDVTDILDNGFMQLGGWAIKPFAMLASNFEEVMFVDADAYFLQDPEVLFDDPGYMATGALFFFDRTLFPDWTVGSDWLKSILPIMSSFPPKSRMFNLLSAHEQESGVVLINKKTRFLGMLGVCKMNGKWERDLITYKVFHGDKETFWTGFEMVQEPYAFMRNYGGVIGELRPDDDKAVCGAQLHEDHKGNPLWWNGGLYRNKNAGVNRYLTFDYWMTGGGHQKHRERYTRDKETMLQVLLDEGVDNSDKLVLEPMDASWDFGESCLSGVKVNVLTRREKELANGYVGIDKIAREDGRTFYNGGTVDPRIHDWDTATA</sequence>
<feature type="compositionally biased region" description="Basic and acidic residues" evidence="10">
    <location>
        <begin position="64"/>
        <end position="78"/>
    </location>
</feature>
<evidence type="ECO:0000313" key="13">
    <source>
        <dbReference type="Proteomes" id="UP000748756"/>
    </source>
</evidence>
<keyword evidence="7" id="KW-1133">Transmembrane helix</keyword>
<evidence type="ECO:0000256" key="6">
    <source>
        <dbReference type="ARBA" id="ARBA00022968"/>
    </source>
</evidence>
<evidence type="ECO:0000256" key="8">
    <source>
        <dbReference type="ARBA" id="ARBA00023136"/>
    </source>
</evidence>
<comment type="caution">
    <text evidence="12">The sequence shown here is derived from an EMBL/GenBank/DDBJ whole genome shotgun (WGS) entry which is preliminary data.</text>
</comment>
<evidence type="ECO:0000256" key="11">
    <source>
        <dbReference type="SAM" id="SignalP"/>
    </source>
</evidence>
<feature type="chain" id="PRO_5040493342" description="Alpha-1,3-mannosyltransferase" evidence="11">
    <location>
        <begin position="29"/>
        <end position="596"/>
    </location>
</feature>
<gene>
    <name evidence="12" type="ORF">BG015_011851</name>
</gene>
<keyword evidence="6" id="KW-0735">Signal-anchor</keyword>
<comment type="subcellular location">
    <subcellularLocation>
        <location evidence="1">Membrane</location>
        <topology evidence="1">Single-pass type II membrane protein</topology>
    </subcellularLocation>
</comment>
<evidence type="ECO:0008006" key="14">
    <source>
        <dbReference type="Google" id="ProtNLM"/>
    </source>
</evidence>
<dbReference type="Pfam" id="PF11051">
    <property type="entry name" value="Mannosyl_trans3"/>
    <property type="match status" value="1"/>
</dbReference>
<accession>A0A9P5VEE5</accession>
<evidence type="ECO:0000256" key="4">
    <source>
        <dbReference type="ARBA" id="ARBA00022679"/>
    </source>
</evidence>
<dbReference type="GO" id="GO:0016020">
    <property type="term" value="C:membrane"/>
    <property type="evidence" value="ECO:0007669"/>
    <property type="project" value="UniProtKB-SubCell"/>
</dbReference>
<evidence type="ECO:0000256" key="2">
    <source>
        <dbReference type="ARBA" id="ARBA00009105"/>
    </source>
</evidence>
<name>A0A9P5VEE5_9FUNG</name>
<dbReference type="Proteomes" id="UP000748756">
    <property type="component" value="Unassembled WGS sequence"/>
</dbReference>
<keyword evidence="4" id="KW-0808">Transferase</keyword>